<organism evidence="1 2">
    <name type="scientific">Bacillus solimangrovi</name>
    <dbReference type="NCBI Taxonomy" id="1305675"/>
    <lineage>
        <taxon>Bacteria</taxon>
        <taxon>Bacillati</taxon>
        <taxon>Bacillota</taxon>
        <taxon>Bacilli</taxon>
        <taxon>Bacillales</taxon>
        <taxon>Bacillaceae</taxon>
        <taxon>Bacillus</taxon>
    </lineage>
</organism>
<dbReference type="PANTHER" id="PTHR43808">
    <property type="entry name" value="ACETYLORNITHINE DEACETYLASE"/>
    <property type="match status" value="1"/>
</dbReference>
<dbReference type="Gene3D" id="3.40.630.10">
    <property type="entry name" value="Zn peptidases"/>
    <property type="match status" value="1"/>
</dbReference>
<dbReference type="OrthoDB" id="9815360at2"/>
<dbReference type="InterPro" id="IPR002933">
    <property type="entry name" value="Peptidase_M20"/>
</dbReference>
<evidence type="ECO:0000313" key="2">
    <source>
        <dbReference type="Proteomes" id="UP000095209"/>
    </source>
</evidence>
<sequence>MGQWQTKEQLIELLTTLVQHPSITNSKGEVAVAEFIHKQLSELPYFKKHPEQVVLHPMEDRRQFVTSLVKQEGHEDTIILLSHFDVVEVDDYGVWKNMAFRPKELTQVFYKHINELPDDVQNDMNSGEWLFGRGTMDMKAGLTVQMSMIEKACKGEFEGNLLLVTVPDEEVNSAGMIGAVPVLLDLAKKYRLKYRVCLNSEPSFARYPGDTRHYIYTGSIGKALPGFFCYGKETHVGEPFAGLNATYMASEVSRALELNTDFCENVDGETTPPPTSLMLRDLKEEYSVQIPHTANVMYNVLMMEQPMEEITTQLLATVKKVALDIESHYIKRANHYATMQLSYVPTDFQVKVKTYEELVSYAKKIHGEQEIERTINDISTQSEELDDRECSMKIVQAITSLCKELAPIIVMYYSPPYYPAVSSRDDETIKRISEWVIEHGREEYGIEIRNQHYFAGLSDLSFVRLEESEETIEPLTNNMPLFDKGYHLPVKKLQKLNVPVLNLGPSGRDAHKWTERLDVAYSFEKYPIIFESTIKELLK</sequence>
<gene>
    <name evidence="1" type="ORF">BFG57_07645</name>
</gene>
<dbReference type="AlphaFoldDB" id="A0A1E5LKD0"/>
<dbReference type="EMBL" id="MJEH01000001">
    <property type="protein sequence ID" value="OEH94534.1"/>
    <property type="molecule type" value="Genomic_DNA"/>
</dbReference>
<dbReference type="PIRSF" id="PIRSF010386">
    <property type="entry name" value="RocB"/>
    <property type="match status" value="1"/>
</dbReference>
<dbReference type="Proteomes" id="UP000095209">
    <property type="component" value="Unassembled WGS sequence"/>
</dbReference>
<protein>
    <recommendedName>
        <fullName evidence="3">Arginine utilization protein RocB</fullName>
    </recommendedName>
</protein>
<dbReference type="Pfam" id="PF01546">
    <property type="entry name" value="Peptidase_M20"/>
    <property type="match status" value="1"/>
</dbReference>
<proteinExistence type="predicted"/>
<dbReference type="PANTHER" id="PTHR43808:SF27">
    <property type="entry name" value="PROTEIN ROCB"/>
    <property type="match status" value="1"/>
</dbReference>
<dbReference type="FunFam" id="3.40.630.10:FF:000100">
    <property type="entry name" value="Arginine utilization protein RocB"/>
    <property type="match status" value="1"/>
</dbReference>
<dbReference type="InterPro" id="IPR012166">
    <property type="entry name" value="Uncharacterised_RocB"/>
</dbReference>
<dbReference type="InterPro" id="IPR050072">
    <property type="entry name" value="Peptidase_M20A"/>
</dbReference>
<dbReference type="STRING" id="1305675.BFG57_07645"/>
<evidence type="ECO:0000313" key="1">
    <source>
        <dbReference type="EMBL" id="OEH94534.1"/>
    </source>
</evidence>
<dbReference type="GO" id="GO:0016787">
    <property type="term" value="F:hydrolase activity"/>
    <property type="evidence" value="ECO:0007669"/>
    <property type="project" value="InterPro"/>
</dbReference>
<dbReference type="SUPFAM" id="SSF53187">
    <property type="entry name" value="Zn-dependent exopeptidases"/>
    <property type="match status" value="1"/>
</dbReference>
<accession>A0A1E5LKD0</accession>
<keyword evidence="2" id="KW-1185">Reference proteome</keyword>
<name>A0A1E5LKD0_9BACI</name>
<comment type="caution">
    <text evidence="1">The sequence shown here is derived from an EMBL/GenBank/DDBJ whole genome shotgun (WGS) entry which is preliminary data.</text>
</comment>
<reference evidence="1 2" key="1">
    <citation type="submission" date="2016-08" db="EMBL/GenBank/DDBJ databases">
        <title>Genome of Bacillus solimangrovi GH2-4.</title>
        <authorList>
            <person name="Lim S."/>
            <person name="Kim B.-C."/>
        </authorList>
    </citation>
    <scope>NUCLEOTIDE SEQUENCE [LARGE SCALE GENOMIC DNA]</scope>
    <source>
        <strain evidence="1 2">GH2-4</strain>
    </source>
</reference>
<evidence type="ECO:0008006" key="3">
    <source>
        <dbReference type="Google" id="ProtNLM"/>
    </source>
</evidence>
<dbReference type="RefSeq" id="WP_069715468.1">
    <property type="nucleotide sequence ID" value="NZ_MJEH01000001.1"/>
</dbReference>